<proteinExistence type="predicted"/>
<dbReference type="InterPro" id="IPR028994">
    <property type="entry name" value="Integrin_alpha_N"/>
</dbReference>
<dbReference type="AlphaFoldDB" id="A0A9D7SV28"/>
<dbReference type="Gene3D" id="2.130.10.130">
    <property type="entry name" value="Integrin alpha, N-terminal"/>
    <property type="match status" value="3"/>
</dbReference>
<evidence type="ECO:0000313" key="3">
    <source>
        <dbReference type="EMBL" id="MBK9982417.1"/>
    </source>
</evidence>
<dbReference type="Proteomes" id="UP000808337">
    <property type="component" value="Unassembled WGS sequence"/>
</dbReference>
<protein>
    <submittedName>
        <fullName evidence="3">CRTAC1 family protein</fullName>
    </submittedName>
</protein>
<dbReference type="Pfam" id="PF13517">
    <property type="entry name" value="FG-GAP_3"/>
    <property type="match status" value="4"/>
</dbReference>
<gene>
    <name evidence="3" type="ORF">IPP15_08325</name>
</gene>
<dbReference type="InterPro" id="IPR027039">
    <property type="entry name" value="Crtac1"/>
</dbReference>
<evidence type="ECO:0000313" key="4">
    <source>
        <dbReference type="Proteomes" id="UP000808337"/>
    </source>
</evidence>
<evidence type="ECO:0000259" key="2">
    <source>
        <dbReference type="Pfam" id="PF07593"/>
    </source>
</evidence>
<reference evidence="3 4" key="1">
    <citation type="submission" date="2020-10" db="EMBL/GenBank/DDBJ databases">
        <title>Connecting structure to function with the recovery of over 1000 high-quality activated sludge metagenome-assembled genomes encoding full-length rRNA genes using long-read sequencing.</title>
        <authorList>
            <person name="Singleton C.M."/>
            <person name="Petriglieri F."/>
            <person name="Kristensen J.M."/>
            <person name="Kirkegaard R.H."/>
            <person name="Michaelsen T.Y."/>
            <person name="Andersen M.H."/>
            <person name="Karst S.M."/>
            <person name="Dueholm M.S."/>
            <person name="Nielsen P.H."/>
            <person name="Albertsen M."/>
        </authorList>
    </citation>
    <scope>NUCLEOTIDE SEQUENCE [LARGE SCALE GENOMIC DNA]</scope>
    <source>
        <strain evidence="3">Ribe_18-Q3-R11-54_MAXAC.273</strain>
    </source>
</reference>
<dbReference type="SUPFAM" id="SSF69318">
    <property type="entry name" value="Integrin alpha N-terminal domain"/>
    <property type="match status" value="3"/>
</dbReference>
<dbReference type="InterPro" id="IPR011519">
    <property type="entry name" value="UnbV_ASPIC"/>
</dbReference>
<organism evidence="3 4">
    <name type="scientific">Candidatus Opimibacter skivensis</name>
    <dbReference type="NCBI Taxonomy" id="2982028"/>
    <lineage>
        <taxon>Bacteria</taxon>
        <taxon>Pseudomonadati</taxon>
        <taxon>Bacteroidota</taxon>
        <taxon>Saprospiria</taxon>
        <taxon>Saprospirales</taxon>
        <taxon>Saprospiraceae</taxon>
        <taxon>Candidatus Opimibacter</taxon>
    </lineage>
</organism>
<dbReference type="InterPro" id="IPR013517">
    <property type="entry name" value="FG-GAP"/>
</dbReference>
<feature type="domain" description="ASPIC/UnbV" evidence="2">
    <location>
        <begin position="525"/>
        <end position="591"/>
    </location>
</feature>
<dbReference type="PROSITE" id="PS51257">
    <property type="entry name" value="PROKAR_LIPOPROTEIN"/>
    <property type="match status" value="1"/>
</dbReference>
<accession>A0A9D7SV28</accession>
<evidence type="ECO:0000256" key="1">
    <source>
        <dbReference type="ARBA" id="ARBA00022729"/>
    </source>
</evidence>
<dbReference type="EMBL" id="JADKGY010000006">
    <property type="protein sequence ID" value="MBK9982417.1"/>
    <property type="molecule type" value="Genomic_DNA"/>
</dbReference>
<dbReference type="PANTHER" id="PTHR16026:SF0">
    <property type="entry name" value="CARTILAGE ACIDIC PROTEIN 1"/>
    <property type="match status" value="1"/>
</dbReference>
<dbReference type="PANTHER" id="PTHR16026">
    <property type="entry name" value="CARTILAGE ACIDIC PROTEIN 1"/>
    <property type="match status" value="1"/>
</dbReference>
<keyword evidence="1" id="KW-0732">Signal</keyword>
<name>A0A9D7SV28_9BACT</name>
<sequence length="1101" mass="121844">MNSARILFFTIGLSLCSALSCKNPSEEKTNTSPASTNPEIKLEALSTAETGVNFVNQINDEGMINIFTWHFLYNGGGVAAGDINNDGLPDLYFSGNMTPDKLYLNKGNFKFEDITAKAGIGKQIWSSGVTLADVNGDGLIDIYVCKNSPTGVPDNNRNKLYINQGKNKFTEEAAKYGIDDIGFSTQATFFDADQDGDLDMFLVNQPFDEFARLVNKPEVVANYTQTNRFFFFENGKYVDKTAVLGMLSSRYGLNVSLGDFDQNGWTDMYICSDYHHADYLYLNTNGTFADAVQTHTGHISFYSMGSDVGDVNMDGLPDIFTLDMAFEDHVRSKTNMGSMSQARFWEIVADHQHYQYMQNGLQVNMGQGYFSEMAQIAGISKSDWSFSTLFADLDLDGDQDILITNGVLRDVRNNDFNDFVKEKYQNRVGPQNYLEVLSKLPSTPIKDIIFTNDGNMHFSKLAAENGFNTADFSNGMAYADLDRDGKLDIIVNHVNAPATIYKNISHTDGHFITVKLKGPGTNVDGLGCTVIVYTGDKKQASTMQTTRGYFSAVEPLIHFGLGQVTKVDSVKVYWDHKSMSVLTNVPLDRELKVNYEKDKKVPFHSDPINGVMMADANVVQHEDVDDPFDDYSKEVLLPYKLSQNGPHISVGDINGDGNEDFFIGGAAGHPGQMYLAKTDGTFALTKQPAIDADAKSEDQESALFDLDGDRDLDLIVISGSYEFEEGNSLLRDRIYLNDGLGHFKKPTREALPNYLINGQCVEVFDADGDKDNDLFIGGRLIGGKYPMPASSKLLINQSGRYTDKTSALAPFLNKFGMVTDVVQDDIDKDGDIDLLVVGEWMMPTLLINGGAAGFTAQPIEAAGTGLWWTVEKGDFDKDGDTDFLLGNLGWNNKFGGSKGTKLEVYGNDFDQNGKFDVVLANTKQDKLLPVRGRECTSQELPFVLNKFPNYQSYANASFTDIFSADMLKNSTHSKLSTMTSLYLINDGNGKFTAKDLPLMCQTGPVKAFYADDFNKDGNLDFMYAGNHFPTEVETARYDGLYPGICYGDGKGDFICKSIFIENQLRIDDIRDIQKIKLATGEEVYLLSNNNGPLRAYKSATH</sequence>
<dbReference type="Pfam" id="PF07593">
    <property type="entry name" value="UnbV_ASPIC"/>
    <property type="match status" value="1"/>
</dbReference>
<comment type="caution">
    <text evidence="3">The sequence shown here is derived from an EMBL/GenBank/DDBJ whole genome shotgun (WGS) entry which is preliminary data.</text>
</comment>